<dbReference type="Proteomes" id="UP001151760">
    <property type="component" value="Unassembled WGS sequence"/>
</dbReference>
<reference evidence="1" key="2">
    <citation type="submission" date="2022-01" db="EMBL/GenBank/DDBJ databases">
        <authorList>
            <person name="Yamashiro T."/>
            <person name="Shiraishi A."/>
            <person name="Satake H."/>
            <person name="Nakayama K."/>
        </authorList>
    </citation>
    <scope>NUCLEOTIDE SEQUENCE</scope>
</reference>
<sequence>MLIYSRNRFCGRQLLVSWLGNHIYTVVAAMAGWRIGGGIQRSGDGYSKRSSTPSCLISREDLIGWRAKLDYEFMSVLIEETLELQSNEAIHHFRICLCKDEAHTSVEPTPELQSNEAIHHFRIRICKDEAHTSVEPVLFMLISSR</sequence>
<comment type="caution">
    <text evidence="1">The sequence shown here is derived from an EMBL/GenBank/DDBJ whole genome shotgun (WGS) entry which is preliminary data.</text>
</comment>
<organism evidence="1 2">
    <name type="scientific">Tanacetum coccineum</name>
    <dbReference type="NCBI Taxonomy" id="301880"/>
    <lineage>
        <taxon>Eukaryota</taxon>
        <taxon>Viridiplantae</taxon>
        <taxon>Streptophyta</taxon>
        <taxon>Embryophyta</taxon>
        <taxon>Tracheophyta</taxon>
        <taxon>Spermatophyta</taxon>
        <taxon>Magnoliopsida</taxon>
        <taxon>eudicotyledons</taxon>
        <taxon>Gunneridae</taxon>
        <taxon>Pentapetalae</taxon>
        <taxon>asterids</taxon>
        <taxon>campanulids</taxon>
        <taxon>Asterales</taxon>
        <taxon>Asteraceae</taxon>
        <taxon>Asteroideae</taxon>
        <taxon>Anthemideae</taxon>
        <taxon>Anthemidinae</taxon>
        <taxon>Tanacetum</taxon>
    </lineage>
</organism>
<protein>
    <submittedName>
        <fullName evidence="1">Uncharacterized protein</fullName>
    </submittedName>
</protein>
<name>A0ABQ4X0R1_9ASTR</name>
<evidence type="ECO:0000313" key="1">
    <source>
        <dbReference type="EMBL" id="GJS58495.1"/>
    </source>
</evidence>
<accession>A0ABQ4X0R1</accession>
<keyword evidence="2" id="KW-1185">Reference proteome</keyword>
<dbReference type="EMBL" id="BQNB010009082">
    <property type="protein sequence ID" value="GJS58495.1"/>
    <property type="molecule type" value="Genomic_DNA"/>
</dbReference>
<gene>
    <name evidence="1" type="ORF">Tco_0653279</name>
</gene>
<proteinExistence type="predicted"/>
<evidence type="ECO:0000313" key="2">
    <source>
        <dbReference type="Proteomes" id="UP001151760"/>
    </source>
</evidence>
<reference evidence="1" key="1">
    <citation type="journal article" date="2022" name="Int. J. Mol. Sci.">
        <title>Draft Genome of Tanacetum Coccineum: Genomic Comparison of Closely Related Tanacetum-Family Plants.</title>
        <authorList>
            <person name="Yamashiro T."/>
            <person name="Shiraishi A."/>
            <person name="Nakayama K."/>
            <person name="Satake H."/>
        </authorList>
    </citation>
    <scope>NUCLEOTIDE SEQUENCE</scope>
</reference>